<feature type="compositionally biased region" description="Acidic residues" evidence="1">
    <location>
        <begin position="17"/>
        <end position="28"/>
    </location>
</feature>
<keyword evidence="3" id="KW-1185">Reference proteome</keyword>
<protein>
    <submittedName>
        <fullName evidence="2">Uncharacterized protein</fullName>
    </submittedName>
</protein>
<dbReference type="Proteomes" id="UP000826195">
    <property type="component" value="Unassembled WGS sequence"/>
</dbReference>
<accession>A0AAV7IJY8</accession>
<feature type="compositionally biased region" description="Basic and acidic residues" evidence="1">
    <location>
        <begin position="1"/>
        <end position="10"/>
    </location>
</feature>
<organism evidence="2 3">
    <name type="scientific">Cotesia glomerata</name>
    <name type="common">Lepidopteran parasitic wasp</name>
    <name type="synonym">Apanteles glomeratus</name>
    <dbReference type="NCBI Taxonomy" id="32391"/>
    <lineage>
        <taxon>Eukaryota</taxon>
        <taxon>Metazoa</taxon>
        <taxon>Ecdysozoa</taxon>
        <taxon>Arthropoda</taxon>
        <taxon>Hexapoda</taxon>
        <taxon>Insecta</taxon>
        <taxon>Pterygota</taxon>
        <taxon>Neoptera</taxon>
        <taxon>Endopterygota</taxon>
        <taxon>Hymenoptera</taxon>
        <taxon>Apocrita</taxon>
        <taxon>Ichneumonoidea</taxon>
        <taxon>Braconidae</taxon>
        <taxon>Microgastrinae</taxon>
        <taxon>Cotesia</taxon>
    </lineage>
</organism>
<reference evidence="2 3" key="1">
    <citation type="journal article" date="2021" name="J. Hered.">
        <title>A chromosome-level genome assembly of the parasitoid wasp, Cotesia glomerata (Hymenoptera: Braconidae).</title>
        <authorList>
            <person name="Pinto B.J."/>
            <person name="Weis J.J."/>
            <person name="Gamble T."/>
            <person name="Ode P.J."/>
            <person name="Paul R."/>
            <person name="Zaspel J.M."/>
        </authorList>
    </citation>
    <scope>NUCLEOTIDE SEQUENCE [LARGE SCALE GENOMIC DNA]</scope>
    <source>
        <strain evidence="2">CgM1</strain>
    </source>
</reference>
<sequence length="97" mass="10569">MNIAGDKDRIIGGGDGGDGDGGNEGDEDVSCREAFHRIFKRNFKILTLTPAAPFRPVLCRRKDQQLERRTTAVTAANKVDISPEVEKYAGVPASNHE</sequence>
<proteinExistence type="predicted"/>
<dbReference type="EMBL" id="JAHXZJ010000374">
    <property type="protein sequence ID" value="KAH0561861.1"/>
    <property type="molecule type" value="Genomic_DNA"/>
</dbReference>
<evidence type="ECO:0000313" key="2">
    <source>
        <dbReference type="EMBL" id="KAH0561861.1"/>
    </source>
</evidence>
<evidence type="ECO:0000256" key="1">
    <source>
        <dbReference type="SAM" id="MobiDB-lite"/>
    </source>
</evidence>
<comment type="caution">
    <text evidence="2">The sequence shown here is derived from an EMBL/GenBank/DDBJ whole genome shotgun (WGS) entry which is preliminary data.</text>
</comment>
<name>A0AAV7IJY8_COTGL</name>
<gene>
    <name evidence="2" type="ORF">KQX54_019853</name>
</gene>
<feature type="region of interest" description="Disordered" evidence="1">
    <location>
        <begin position="1"/>
        <end position="28"/>
    </location>
</feature>
<evidence type="ECO:0000313" key="3">
    <source>
        <dbReference type="Proteomes" id="UP000826195"/>
    </source>
</evidence>
<dbReference type="AlphaFoldDB" id="A0AAV7IJY8"/>